<protein>
    <submittedName>
        <fullName evidence="1">Uncharacterized protein</fullName>
    </submittedName>
</protein>
<proteinExistence type="predicted"/>
<organism evidence="1">
    <name type="scientific">marine sediment metagenome</name>
    <dbReference type="NCBI Taxonomy" id="412755"/>
    <lineage>
        <taxon>unclassified sequences</taxon>
        <taxon>metagenomes</taxon>
        <taxon>ecological metagenomes</taxon>
    </lineage>
</organism>
<sequence>MLYLLRVGVDLTYGDFKEIFDKLFTKIKMDTGHLELMSNSFMFVLGVDKIFNITPLFKQKEKYRVGWDNMVIAERVQVFLGDFKERVKLIYGFDL</sequence>
<accession>X1DZQ0</accession>
<reference evidence="1" key="1">
    <citation type="journal article" date="2014" name="Front. Microbiol.">
        <title>High frequency of phylogenetically diverse reductive dehalogenase-homologous genes in deep subseafloor sedimentary metagenomes.</title>
        <authorList>
            <person name="Kawai M."/>
            <person name="Futagami T."/>
            <person name="Toyoda A."/>
            <person name="Takaki Y."/>
            <person name="Nishi S."/>
            <person name="Hori S."/>
            <person name="Arai W."/>
            <person name="Tsubouchi T."/>
            <person name="Morono Y."/>
            <person name="Uchiyama I."/>
            <person name="Ito T."/>
            <person name="Fujiyama A."/>
            <person name="Inagaki F."/>
            <person name="Takami H."/>
        </authorList>
    </citation>
    <scope>NUCLEOTIDE SEQUENCE</scope>
    <source>
        <strain evidence="1">Expedition CK06-06</strain>
    </source>
</reference>
<evidence type="ECO:0000313" key="1">
    <source>
        <dbReference type="EMBL" id="GAH26471.1"/>
    </source>
</evidence>
<comment type="caution">
    <text evidence="1">The sequence shown here is derived from an EMBL/GenBank/DDBJ whole genome shotgun (WGS) entry which is preliminary data.</text>
</comment>
<dbReference type="EMBL" id="BARU01005084">
    <property type="protein sequence ID" value="GAH26471.1"/>
    <property type="molecule type" value="Genomic_DNA"/>
</dbReference>
<name>X1DZQ0_9ZZZZ</name>
<dbReference type="AlphaFoldDB" id="X1DZQ0"/>
<gene>
    <name evidence="1" type="ORF">S03H2_09778</name>
</gene>